<sequence>MSQPRKPKGAPNSTGGQYDTNPHANMGGLPDLSAADITPPSSSAMRQLYRRFNTILDTYPPEVQPDLSCDFTQGRISIDDTTLCFDEDASGMMLARITGPDGTIRTMPVTDNREFQDACHTAISVAHPDATPLNADNQTDEGTPASRHAPTPPDYDTRPGGWPDPDPAAATLADHDDIRMESDGTLTIHDHIYTIPAADRYRLARQNQYEPDGTAGDYRGTGIRIQANPAAPDRRIVSFPDGSAWNVSRYDCRFDSDCGFEPDGMADILKRRWDDPYSEQQLKYGEYCRRKGFDPTNPPNDAPAATRRAINRYQQAIMEETRQRHTRIREQFDRLRRERENMDQSAHRELTGGDAGQTAEQLASRLCRCTTYGDMRSVAGRAARGVDGVQLRGTLQAAIPVMRDMPDLVEVDACDINPAHLRHALAGWLAACQSRDWN</sequence>
<organism evidence="2 3">
    <name type="scientific">Bifidobacterium animalis subsp. animalis MCC 0483</name>
    <dbReference type="NCBI Taxonomy" id="1365955"/>
    <lineage>
        <taxon>Bacteria</taxon>
        <taxon>Bacillati</taxon>
        <taxon>Actinomycetota</taxon>
        <taxon>Actinomycetes</taxon>
        <taxon>Bifidobacteriales</taxon>
        <taxon>Bifidobacteriaceae</taxon>
        <taxon>Bifidobacterium</taxon>
    </lineage>
</organism>
<feature type="compositionally biased region" description="Polar residues" evidence="1">
    <location>
        <begin position="11"/>
        <end position="23"/>
    </location>
</feature>
<proteinExistence type="predicted"/>
<feature type="compositionally biased region" description="Basic and acidic residues" evidence="1">
    <location>
        <begin position="338"/>
        <end position="351"/>
    </location>
</feature>
<dbReference type="Proteomes" id="UP000037239">
    <property type="component" value="Unassembled WGS sequence"/>
</dbReference>
<reference evidence="2 3" key="1">
    <citation type="journal article" date="2015" name="Int J Genomics">
        <title>Comparative Genomics Revealed Genetic Diversity and Species/Strain-Level Differences in Carbohydrate Metabolism of Three Probiotic Bifidobacterial Species.</title>
        <authorList>
            <person name="Odamaki T."/>
            <person name="Horigome A."/>
            <person name="Sugahara H."/>
            <person name="Hashikura N."/>
            <person name="Minami J."/>
            <person name="Xiao J.Z."/>
            <person name="Abe F."/>
        </authorList>
    </citation>
    <scope>NUCLEOTIDE SEQUENCE [LARGE SCALE GENOMIC DNA]</scope>
    <source>
        <strain evidence="2 3">MCC 0483</strain>
    </source>
</reference>
<feature type="region of interest" description="Disordered" evidence="1">
    <location>
        <begin position="127"/>
        <end position="170"/>
    </location>
</feature>
<gene>
    <name evidence="2" type="ORF">BAAM0483_05135</name>
</gene>
<feature type="region of interest" description="Disordered" evidence="1">
    <location>
        <begin position="338"/>
        <end position="357"/>
    </location>
</feature>
<dbReference type="AlphaFoldDB" id="A0AB34T9G5"/>
<evidence type="ECO:0000256" key="1">
    <source>
        <dbReference type="SAM" id="MobiDB-lite"/>
    </source>
</evidence>
<feature type="region of interest" description="Disordered" evidence="1">
    <location>
        <begin position="1"/>
        <end position="40"/>
    </location>
</feature>
<dbReference type="RefSeq" id="WP_052826351.1">
    <property type="nucleotide sequence ID" value="NZ_AWFK01000008.1"/>
</dbReference>
<accession>A0AB34T9G5</accession>
<name>A0AB34T9G5_9BIFI</name>
<evidence type="ECO:0000313" key="3">
    <source>
        <dbReference type="Proteomes" id="UP000037239"/>
    </source>
</evidence>
<dbReference type="EMBL" id="AWFK01000008">
    <property type="protein sequence ID" value="KOA49531.1"/>
    <property type="molecule type" value="Genomic_DNA"/>
</dbReference>
<evidence type="ECO:0000313" key="2">
    <source>
        <dbReference type="EMBL" id="KOA49531.1"/>
    </source>
</evidence>
<comment type="caution">
    <text evidence="2">The sequence shown here is derived from an EMBL/GenBank/DDBJ whole genome shotgun (WGS) entry which is preliminary data.</text>
</comment>
<protein>
    <submittedName>
        <fullName evidence="2">Uncharacterized protein</fullName>
    </submittedName>
</protein>